<feature type="domain" description="SoxA A3" evidence="5">
    <location>
        <begin position="398"/>
        <end position="485"/>
    </location>
</feature>
<comment type="similarity">
    <text evidence="1">Belongs to the GcvT family.</text>
</comment>
<evidence type="ECO:0000313" key="7">
    <source>
        <dbReference type="Proteomes" id="UP001174909"/>
    </source>
</evidence>
<protein>
    <submittedName>
        <fullName evidence="6">Sarcosine oxidase subunit alpha</fullName>
    </submittedName>
</protein>
<evidence type="ECO:0000259" key="5">
    <source>
        <dbReference type="Pfam" id="PF17806"/>
    </source>
</evidence>
<dbReference type="Pfam" id="PF08669">
    <property type="entry name" value="GCV_T_C"/>
    <property type="match status" value="1"/>
</dbReference>
<dbReference type="SUPFAM" id="SSF101790">
    <property type="entry name" value="Aminomethyltransferase beta-barrel domain"/>
    <property type="match status" value="1"/>
</dbReference>
<dbReference type="PRINTS" id="PR00411">
    <property type="entry name" value="PNDRDTASEI"/>
</dbReference>
<feature type="domain" description="GCVT N-terminal" evidence="3">
    <location>
        <begin position="497"/>
        <end position="755"/>
    </location>
</feature>
<dbReference type="GO" id="GO:0051536">
    <property type="term" value="F:iron-sulfur cluster binding"/>
    <property type="evidence" value="ECO:0007669"/>
    <property type="project" value="InterPro"/>
</dbReference>
<dbReference type="InterPro" id="IPR027266">
    <property type="entry name" value="TrmE/GcvT-like"/>
</dbReference>
<dbReference type="Pfam" id="PF13510">
    <property type="entry name" value="Fer2_4"/>
    <property type="match status" value="1"/>
</dbReference>
<dbReference type="InterPro" id="IPR028896">
    <property type="entry name" value="GcvT/YgfZ/DmdA"/>
</dbReference>
<dbReference type="InterPro" id="IPR006222">
    <property type="entry name" value="GCVT_N"/>
</dbReference>
<dbReference type="InterPro" id="IPR041854">
    <property type="entry name" value="BFD-like_2Fe2S-bd_dom_sf"/>
</dbReference>
<dbReference type="Pfam" id="PF01571">
    <property type="entry name" value="GCV_T"/>
    <property type="match status" value="1"/>
</dbReference>
<evidence type="ECO:0000313" key="6">
    <source>
        <dbReference type="EMBL" id="CAI8039408.1"/>
    </source>
</evidence>
<dbReference type="PANTHER" id="PTHR43757:SF2">
    <property type="entry name" value="AMINOMETHYLTRANSFERASE, MITOCHONDRIAL"/>
    <property type="match status" value="1"/>
</dbReference>
<dbReference type="Gene3D" id="3.10.20.440">
    <property type="entry name" value="2Fe-2S iron-sulphur cluster binding domain, sarcosine oxidase, alpha subunit, N-terminal domain"/>
    <property type="match status" value="1"/>
</dbReference>
<dbReference type="PANTHER" id="PTHR43757">
    <property type="entry name" value="AMINOMETHYLTRANSFERASE"/>
    <property type="match status" value="1"/>
</dbReference>
<dbReference type="Gene3D" id="3.30.1360.120">
    <property type="entry name" value="Probable tRNA modification gtpase trme, domain 1"/>
    <property type="match status" value="1"/>
</dbReference>
<evidence type="ECO:0000256" key="1">
    <source>
        <dbReference type="ARBA" id="ARBA00008609"/>
    </source>
</evidence>
<proteinExistence type="inferred from homology"/>
<dbReference type="InterPro" id="IPR036188">
    <property type="entry name" value="FAD/NAD-bd_sf"/>
</dbReference>
<keyword evidence="2" id="KW-0560">Oxidoreductase</keyword>
<organism evidence="6 7">
    <name type="scientific">Geodia barretti</name>
    <name type="common">Barrett's horny sponge</name>
    <dbReference type="NCBI Taxonomy" id="519541"/>
    <lineage>
        <taxon>Eukaryota</taxon>
        <taxon>Metazoa</taxon>
        <taxon>Porifera</taxon>
        <taxon>Demospongiae</taxon>
        <taxon>Heteroscleromorpha</taxon>
        <taxon>Tetractinellida</taxon>
        <taxon>Astrophorina</taxon>
        <taxon>Geodiidae</taxon>
        <taxon>Geodia</taxon>
    </lineage>
</organism>
<dbReference type="InterPro" id="IPR013977">
    <property type="entry name" value="GcvT_C"/>
</dbReference>
<dbReference type="EMBL" id="CASHTH010003038">
    <property type="protein sequence ID" value="CAI8039408.1"/>
    <property type="molecule type" value="Genomic_DNA"/>
</dbReference>
<evidence type="ECO:0000259" key="4">
    <source>
        <dbReference type="Pfam" id="PF08669"/>
    </source>
</evidence>
<dbReference type="Gene3D" id="1.10.10.1100">
    <property type="entry name" value="BFD-like [2Fe-2S]-binding domain"/>
    <property type="match status" value="1"/>
</dbReference>
<evidence type="ECO:0000259" key="3">
    <source>
        <dbReference type="Pfam" id="PF01571"/>
    </source>
</evidence>
<dbReference type="SUPFAM" id="SSF54292">
    <property type="entry name" value="2Fe-2S ferredoxin-like"/>
    <property type="match status" value="1"/>
</dbReference>
<dbReference type="CDD" id="cd19946">
    <property type="entry name" value="GlpA-like_Fer2_BFD-like"/>
    <property type="match status" value="1"/>
</dbReference>
<gene>
    <name evidence="6" type="ORF">GBAR_LOCUS21917</name>
</gene>
<sequence length="860" mass="91911">MPMVPASFSRSFKYHRPRGLLCCSGNCPNCLVTVADEPNVRACTRPIEPGLEVRSQNSWPSLGFDLISLLDRLHWLMPVGFYYKALHSPKLLWLLARQLIRRVGGLGSIDINAHHEHQYSTRNLHADVAVVGGGPAGISAAMVAASQGAQVVLIDDQPALGGHLRYSSQEDNLLAVLTEDGVVRIRARHVVLATGAQESPLLFDNNDLPGVMLSSAARRLISLYSIRPGKRAIVATETEEGYQAALDLLDAGIAVAAVVDASETTSDEVVQTVRSRGIEVLTGHRVVKAEGRGRVKAALVAPVGGSGSGSTRKIRCDVLCMSGTRNPVDALLHQMGASQEGVTLAGQINGATGLLEILGQGRGAGLHAAGSVAVPPGNPVQTCQTTESTIYLPPGVGGRTYVCYCEDVSAHDIEQAIDEGFADVQTLKRYTTVTMGPCQGKMCGRALAEICASHSGSAFGIGGGDTRTTFRPPYQPVTLAALAGRERMPFKRTALDRVHRDLGARMVESGPWLRPHSYGSPADECAAVRERVGIIDVGTLGKLEVVGDDSGQLLDRLYTHRFSDLPVGRIRYGLMTSDNGVILDDGTVTRLAEDRYFVTTTSGNADVIEEWFNWWNAGGNNCAHVVNVTAGYGAVNVAGPRARETLAKLTDVDLSPRAFRYMRSAQGEVAGVPCLLLRIGFVGEAGWEVHFPAEYGEHIWNSIAEAGREFGIAPFGLEAQRILRLEKGHVIVGQDTDAVSTPMDVGSDWAVRFDKPDFIGRGGLAVATERGLQQQLVGFIMPGAVAPDDGTPVLSGARPVGRVTSARLSPTMGRGFGLAWVPPYLAVEGETIEVLVADRPVSARVTLEPVYDPEGHRLRS</sequence>
<evidence type="ECO:0000256" key="2">
    <source>
        <dbReference type="ARBA" id="ARBA00023002"/>
    </source>
</evidence>
<dbReference type="GO" id="GO:0016491">
    <property type="term" value="F:oxidoreductase activity"/>
    <property type="evidence" value="ECO:0007669"/>
    <property type="project" value="UniProtKB-KW"/>
</dbReference>
<dbReference type="InterPro" id="IPR041117">
    <property type="entry name" value="SoxA_A3"/>
</dbReference>
<dbReference type="Pfam" id="PF17806">
    <property type="entry name" value="SO_alpha_A3"/>
    <property type="match status" value="1"/>
</dbReference>
<dbReference type="AlphaFoldDB" id="A0AA35T1S5"/>
<keyword evidence="7" id="KW-1185">Reference proteome</keyword>
<dbReference type="Gene3D" id="3.50.50.60">
    <property type="entry name" value="FAD/NAD(P)-binding domain"/>
    <property type="match status" value="3"/>
</dbReference>
<comment type="caution">
    <text evidence="6">The sequence shown here is derived from an EMBL/GenBank/DDBJ whole genome shotgun (WGS) entry which is preliminary data.</text>
</comment>
<dbReference type="InterPro" id="IPR036010">
    <property type="entry name" value="2Fe-2S_ferredoxin-like_sf"/>
</dbReference>
<dbReference type="Proteomes" id="UP001174909">
    <property type="component" value="Unassembled WGS sequence"/>
</dbReference>
<dbReference type="InterPro" id="IPR029043">
    <property type="entry name" value="GcvT/YgfZ_C"/>
</dbReference>
<name>A0AA35T1S5_GEOBA</name>
<dbReference type="SUPFAM" id="SSF51905">
    <property type="entry name" value="FAD/NAD(P)-binding domain"/>
    <property type="match status" value="1"/>
</dbReference>
<dbReference type="InterPro" id="IPR042204">
    <property type="entry name" value="2Fe-2S-bd_N"/>
</dbReference>
<dbReference type="SUPFAM" id="SSF103025">
    <property type="entry name" value="Folate-binding domain"/>
    <property type="match status" value="1"/>
</dbReference>
<dbReference type="Pfam" id="PF12831">
    <property type="entry name" value="FAD_oxidored"/>
    <property type="match status" value="1"/>
</dbReference>
<accession>A0AA35T1S5</accession>
<reference evidence="6" key="1">
    <citation type="submission" date="2023-03" db="EMBL/GenBank/DDBJ databases">
        <authorList>
            <person name="Steffen K."/>
            <person name="Cardenas P."/>
        </authorList>
    </citation>
    <scope>NUCLEOTIDE SEQUENCE</scope>
</reference>
<feature type="domain" description="Aminomethyltransferase C-terminal" evidence="4">
    <location>
        <begin position="775"/>
        <end position="852"/>
    </location>
</feature>